<dbReference type="PATRIC" id="fig|1440762.4.peg.3300"/>
<evidence type="ECO:0000313" key="2">
    <source>
        <dbReference type="Proteomes" id="UP000035481"/>
    </source>
</evidence>
<accession>A0A0G9H6G6</accession>
<name>A0A0G9H6G6_9GAMM</name>
<sequence>MSQTIVGLNNPIAVKRYSATLFSDMAKESYWGARFMSKAQDAPTPIQVLTELENDAGDTINYDLFAQLKQKPVYGDDTLRGKEEKLQNFSDKVSIDQVRCGVNAGGRMTRKRTLHDMRAIARQKMAEWWARWLDEVTFMYLSGARGINEDFIEDLDYQGFAGNGLTAPDSDHLLFGGSADSFDSISNSDIMSLDLIDRAVTRSQTMGGGSDGKIKIRPIRINGENRFVLTMHSFQEHDLRTKNQGTVTWMDIQKAAAAAQGQGNPIFTGSMGMYRGAVLHSHQSAIRFGNAGADGQQPAARALFLGAQSAVMAFGSPGSGLRYDWHEETEDRGNQVVITSSTILGMKKTQYKQKQFSSLALDTYAKDPN</sequence>
<dbReference type="STRING" id="1440762.Y882_02595"/>
<dbReference type="InterPro" id="IPR025267">
    <property type="entry name" value="ORF017-like"/>
</dbReference>
<dbReference type="NCBIfam" id="TIGR04387">
    <property type="entry name" value="capsid_maj_N4"/>
    <property type="match status" value="1"/>
</dbReference>
<dbReference type="OrthoDB" id="8877014at2"/>
<dbReference type="Proteomes" id="UP000035481">
    <property type="component" value="Unassembled WGS sequence"/>
</dbReference>
<gene>
    <name evidence="1" type="ORF">Y882_02595</name>
</gene>
<organism evidence="1 2">
    <name type="scientific">Dyella japonica DSM 16301</name>
    <dbReference type="NCBI Taxonomy" id="1440762"/>
    <lineage>
        <taxon>Bacteria</taxon>
        <taxon>Pseudomonadati</taxon>
        <taxon>Pseudomonadota</taxon>
        <taxon>Gammaproteobacteria</taxon>
        <taxon>Lysobacterales</taxon>
        <taxon>Rhodanobacteraceae</taxon>
        <taxon>Dyella</taxon>
    </lineage>
</organism>
<dbReference type="EMBL" id="JPLA01000006">
    <property type="protein sequence ID" value="KLD65430.1"/>
    <property type="molecule type" value="Genomic_DNA"/>
</dbReference>
<dbReference type="Pfam" id="PF13252">
    <property type="entry name" value="Phage_capsid_3"/>
    <property type="match status" value="1"/>
</dbReference>
<dbReference type="AlphaFoldDB" id="A0A0G9H6G6"/>
<protein>
    <recommendedName>
        <fullName evidence="3">N4-gp56 family major capsid protein</fullName>
    </recommendedName>
</protein>
<reference evidence="1 2" key="1">
    <citation type="journal article" date="2015" name="Antonie Van Leeuwenhoek">
        <title>A phylogenomic and molecular marker based taxonomic framework for the order Xanthomonadales: proposal to transfer the families Algiphilaceae and Solimonadaceae to the order Nevskiales ord. nov. and to create a new family within the order Xanthomonadales, the family Rhodanobacteraceae fam. nov., containing the genus Rhodanobacter and its closest relatives.</title>
        <authorList>
            <person name="Naushad S."/>
            <person name="Adeolu M."/>
            <person name="Wong S."/>
            <person name="Sohail M."/>
            <person name="Schellhorn H.E."/>
            <person name="Gupta R.S."/>
        </authorList>
    </citation>
    <scope>NUCLEOTIDE SEQUENCE [LARGE SCALE GENOMIC DNA]</scope>
    <source>
        <strain evidence="1 2">DSM 16301</strain>
    </source>
</reference>
<dbReference type="RefSeq" id="WP_046970312.1">
    <property type="nucleotide sequence ID" value="NZ_JPLA01000006.1"/>
</dbReference>
<evidence type="ECO:0008006" key="3">
    <source>
        <dbReference type="Google" id="ProtNLM"/>
    </source>
</evidence>
<evidence type="ECO:0000313" key="1">
    <source>
        <dbReference type="EMBL" id="KLD65430.1"/>
    </source>
</evidence>
<comment type="caution">
    <text evidence="1">The sequence shown here is derived from an EMBL/GenBank/DDBJ whole genome shotgun (WGS) entry which is preliminary data.</text>
</comment>
<proteinExistence type="predicted"/>